<sequence>MFSNSNDDNFSELNIPKYQEDNESDNILLEVEIVFDNYDYAKWFLNQYARNNKFVVVKEQVEKNKINKSIVVKKIFKYHHGRSQKPKLLFILYNKEIINQKKLIVYEH</sequence>
<organism evidence="1 2">
    <name type="scientific">Racocetra persica</name>
    <dbReference type="NCBI Taxonomy" id="160502"/>
    <lineage>
        <taxon>Eukaryota</taxon>
        <taxon>Fungi</taxon>
        <taxon>Fungi incertae sedis</taxon>
        <taxon>Mucoromycota</taxon>
        <taxon>Glomeromycotina</taxon>
        <taxon>Glomeromycetes</taxon>
        <taxon>Diversisporales</taxon>
        <taxon>Gigasporaceae</taxon>
        <taxon>Racocetra</taxon>
    </lineage>
</organism>
<keyword evidence="2" id="KW-1185">Reference proteome</keyword>
<dbReference type="EMBL" id="CAJVQC010012345">
    <property type="protein sequence ID" value="CAG8637272.1"/>
    <property type="molecule type" value="Genomic_DNA"/>
</dbReference>
<name>A0ACA9N8A1_9GLOM</name>
<dbReference type="Proteomes" id="UP000789920">
    <property type="component" value="Unassembled WGS sequence"/>
</dbReference>
<comment type="caution">
    <text evidence="1">The sequence shown here is derived from an EMBL/GenBank/DDBJ whole genome shotgun (WGS) entry which is preliminary data.</text>
</comment>
<protein>
    <submittedName>
        <fullName evidence="1">24320_t:CDS:1</fullName>
    </submittedName>
</protein>
<reference evidence="1" key="1">
    <citation type="submission" date="2021-06" db="EMBL/GenBank/DDBJ databases">
        <authorList>
            <person name="Kallberg Y."/>
            <person name="Tangrot J."/>
            <person name="Rosling A."/>
        </authorList>
    </citation>
    <scope>NUCLEOTIDE SEQUENCE</scope>
    <source>
        <strain evidence="1">MA461A</strain>
    </source>
</reference>
<evidence type="ECO:0000313" key="1">
    <source>
        <dbReference type="EMBL" id="CAG8637272.1"/>
    </source>
</evidence>
<proteinExistence type="predicted"/>
<gene>
    <name evidence="1" type="ORF">RPERSI_LOCUS7334</name>
</gene>
<evidence type="ECO:0000313" key="2">
    <source>
        <dbReference type="Proteomes" id="UP000789920"/>
    </source>
</evidence>
<accession>A0ACA9N8A1</accession>